<evidence type="ECO:0000313" key="1">
    <source>
        <dbReference type="EMBL" id="NWD95644.1"/>
    </source>
</evidence>
<dbReference type="EMBL" id="JACARY010000025">
    <property type="protein sequence ID" value="NWD95644.1"/>
    <property type="molecule type" value="Genomic_DNA"/>
</dbReference>
<evidence type="ECO:0000313" key="2">
    <source>
        <dbReference type="Proteomes" id="UP000572863"/>
    </source>
</evidence>
<reference evidence="1 2" key="1">
    <citation type="submission" date="2020-04" db="EMBL/GenBank/DDBJ databases">
        <title>Molecular characterization of pseudomonads from Agaricus bisporus reveal novel blotch 2 pathogens in Western Europe.</title>
        <authorList>
            <person name="Taparia T."/>
            <person name="Krijger M."/>
            <person name="Haynes E."/>
            <person name="Elpinstone J.G."/>
            <person name="Noble R."/>
            <person name="Van Der Wolf J."/>
        </authorList>
    </citation>
    <scope>NUCLEOTIDE SEQUENCE [LARGE SCALE GENOMIC DNA]</scope>
    <source>
        <strain evidence="1 2">P7774</strain>
    </source>
</reference>
<organism evidence="1 2">
    <name type="scientific">Pseudomonas reactans</name>
    <dbReference type="NCBI Taxonomy" id="117680"/>
    <lineage>
        <taxon>Bacteria</taxon>
        <taxon>Pseudomonadati</taxon>
        <taxon>Pseudomonadota</taxon>
        <taxon>Gammaproteobacteria</taxon>
        <taxon>Pseudomonadales</taxon>
        <taxon>Pseudomonadaceae</taxon>
        <taxon>Pseudomonas</taxon>
    </lineage>
</organism>
<comment type="caution">
    <text evidence="1">The sequence shown here is derived from an EMBL/GenBank/DDBJ whole genome shotgun (WGS) entry which is preliminary data.</text>
</comment>
<gene>
    <name evidence="1" type="ORF">HX871_14535</name>
</gene>
<accession>A0ABX2QXQ7</accession>
<dbReference type="Proteomes" id="UP000572863">
    <property type="component" value="Unassembled WGS sequence"/>
</dbReference>
<sequence>MKNFSPKAKPLLVAGFSAEAKKLGGSISANQRRFFNVAATKGKEMEPLGVLAGARC</sequence>
<proteinExistence type="predicted"/>
<keyword evidence="2" id="KW-1185">Reference proteome</keyword>
<protein>
    <submittedName>
        <fullName evidence="1">Uncharacterized protein</fullName>
    </submittedName>
</protein>
<name>A0ABX2QXQ7_9PSED</name>
<dbReference type="RefSeq" id="WP_177052306.1">
    <property type="nucleotide sequence ID" value="NZ_JACAQM010000008.1"/>
</dbReference>